<proteinExistence type="predicted"/>
<accession>A0AAV6TRT2</accession>
<gene>
    <name evidence="2" type="ORF">JTE90_014073</name>
</gene>
<dbReference type="EMBL" id="JAFNEN010001178">
    <property type="protein sequence ID" value="KAG8174619.1"/>
    <property type="molecule type" value="Genomic_DNA"/>
</dbReference>
<protein>
    <submittedName>
        <fullName evidence="2">Uncharacterized protein</fullName>
    </submittedName>
</protein>
<sequence length="183" mass="20152">MLSLSTTNCNPSSKTLSSAATNNAMPSDSAPSISPILPNAAFQCLPSPLYYYPAFLPVLPFVPQPSNGAPFSNGQSDTVVSSVQAINVGVPLLPIFQLVPVYFPTFPFLNGQHQLLHLHIRLYILVPLPLIPTSLPRHNLPFLQLQIRTNCLLVFQNLLCRSYLLLPLIPTCLLILKFQLLHL</sequence>
<dbReference type="Proteomes" id="UP000827092">
    <property type="component" value="Unassembled WGS sequence"/>
</dbReference>
<comment type="caution">
    <text evidence="2">The sequence shown here is derived from an EMBL/GenBank/DDBJ whole genome shotgun (WGS) entry which is preliminary data.</text>
</comment>
<evidence type="ECO:0000313" key="2">
    <source>
        <dbReference type="EMBL" id="KAG8174619.1"/>
    </source>
</evidence>
<keyword evidence="3" id="KW-1185">Reference proteome</keyword>
<dbReference type="AlphaFoldDB" id="A0AAV6TRT2"/>
<name>A0AAV6TRT2_9ARAC</name>
<evidence type="ECO:0000313" key="3">
    <source>
        <dbReference type="Proteomes" id="UP000827092"/>
    </source>
</evidence>
<reference evidence="2 3" key="1">
    <citation type="journal article" date="2022" name="Nat. Ecol. Evol.">
        <title>A masculinizing supergene underlies an exaggerated male reproductive morph in a spider.</title>
        <authorList>
            <person name="Hendrickx F."/>
            <person name="De Corte Z."/>
            <person name="Sonet G."/>
            <person name="Van Belleghem S.M."/>
            <person name="Kostlbacher S."/>
            <person name="Vangestel C."/>
        </authorList>
    </citation>
    <scope>NUCLEOTIDE SEQUENCE [LARGE SCALE GENOMIC DNA]</scope>
    <source>
        <strain evidence="2">W744_W776</strain>
    </source>
</reference>
<organism evidence="2 3">
    <name type="scientific">Oedothorax gibbosus</name>
    <dbReference type="NCBI Taxonomy" id="931172"/>
    <lineage>
        <taxon>Eukaryota</taxon>
        <taxon>Metazoa</taxon>
        <taxon>Ecdysozoa</taxon>
        <taxon>Arthropoda</taxon>
        <taxon>Chelicerata</taxon>
        <taxon>Arachnida</taxon>
        <taxon>Araneae</taxon>
        <taxon>Araneomorphae</taxon>
        <taxon>Entelegynae</taxon>
        <taxon>Araneoidea</taxon>
        <taxon>Linyphiidae</taxon>
        <taxon>Erigoninae</taxon>
        <taxon>Oedothorax</taxon>
    </lineage>
</organism>
<evidence type="ECO:0000256" key="1">
    <source>
        <dbReference type="SAM" id="MobiDB-lite"/>
    </source>
</evidence>
<feature type="region of interest" description="Disordered" evidence="1">
    <location>
        <begin position="1"/>
        <end position="24"/>
    </location>
</feature>